<protein>
    <submittedName>
        <fullName evidence="2">Putative membrane protein</fullName>
    </submittedName>
</protein>
<dbReference type="InterPro" id="IPR012427">
    <property type="entry name" value="DUF1622"/>
</dbReference>
<feature type="transmembrane region" description="Helical" evidence="1">
    <location>
        <begin position="58"/>
        <end position="76"/>
    </location>
</feature>
<name>A0A495E6X0_9MICC</name>
<feature type="transmembrane region" description="Helical" evidence="1">
    <location>
        <begin position="16"/>
        <end position="37"/>
    </location>
</feature>
<dbReference type="AlphaFoldDB" id="A0A495E6X0"/>
<evidence type="ECO:0000313" key="3">
    <source>
        <dbReference type="Proteomes" id="UP000276055"/>
    </source>
</evidence>
<comment type="caution">
    <text evidence="2">The sequence shown here is derived from an EMBL/GenBank/DDBJ whole genome shotgun (WGS) entry which is preliminary data.</text>
</comment>
<gene>
    <name evidence="2" type="ORF">C8D78_3795</name>
</gene>
<dbReference type="Pfam" id="PF07784">
    <property type="entry name" value="DUF1622"/>
    <property type="match status" value="1"/>
</dbReference>
<proteinExistence type="predicted"/>
<feature type="transmembrane region" description="Helical" evidence="1">
    <location>
        <begin position="88"/>
        <end position="109"/>
    </location>
</feature>
<sequence length="127" mass="13677">MDFQHVIESVGSFMDFAGVAVMVLGALISIPLALRGYQPERLPAGSAPLTLYRSYRQLLGRSILLGLELLVAADIIRSVAVTPTFEGVGVLGIIVLIRTFLSFSLELEITGRWPWQSQRGSGSAATS</sequence>
<evidence type="ECO:0000256" key="1">
    <source>
        <dbReference type="SAM" id="Phobius"/>
    </source>
</evidence>
<dbReference type="Proteomes" id="UP000276055">
    <property type="component" value="Unassembled WGS sequence"/>
</dbReference>
<keyword evidence="1" id="KW-0472">Membrane</keyword>
<dbReference type="RefSeq" id="WP_120955369.1">
    <property type="nucleotide sequence ID" value="NZ_RBIR01000012.1"/>
</dbReference>
<accession>A0A495E6X0</accession>
<dbReference type="PANTHER" id="PTHR38468">
    <property type="entry name" value="SLL0939 PROTEIN"/>
    <property type="match status" value="1"/>
</dbReference>
<evidence type="ECO:0000313" key="2">
    <source>
        <dbReference type="EMBL" id="RKR12688.1"/>
    </source>
</evidence>
<dbReference type="EMBL" id="RBIR01000012">
    <property type="protein sequence ID" value="RKR12688.1"/>
    <property type="molecule type" value="Genomic_DNA"/>
</dbReference>
<dbReference type="PANTHER" id="PTHR38468:SF1">
    <property type="entry name" value="SLL0939 PROTEIN"/>
    <property type="match status" value="1"/>
</dbReference>
<organism evidence="2 3">
    <name type="scientific">Arthrobacter oryzae</name>
    <dbReference type="NCBI Taxonomy" id="409290"/>
    <lineage>
        <taxon>Bacteria</taxon>
        <taxon>Bacillati</taxon>
        <taxon>Actinomycetota</taxon>
        <taxon>Actinomycetes</taxon>
        <taxon>Micrococcales</taxon>
        <taxon>Micrococcaceae</taxon>
        <taxon>Arthrobacter</taxon>
    </lineage>
</organism>
<dbReference type="OrthoDB" id="9812897at2"/>
<reference evidence="2 3" key="1">
    <citation type="submission" date="2018-10" db="EMBL/GenBank/DDBJ databases">
        <title>Genomic Encyclopedia of Type Strains, Phase IV (KMG-IV): sequencing the most valuable type-strain genomes for metagenomic binning, comparative biology and taxonomic classification.</title>
        <authorList>
            <person name="Goeker M."/>
        </authorList>
    </citation>
    <scope>NUCLEOTIDE SEQUENCE [LARGE SCALE GENOMIC DNA]</scope>
    <source>
        <strain evidence="2 3">DSM 25586</strain>
    </source>
</reference>
<keyword evidence="1" id="KW-0812">Transmembrane</keyword>
<keyword evidence="1" id="KW-1133">Transmembrane helix</keyword>